<protein>
    <submittedName>
        <fullName evidence="2">AMP-binding protein</fullName>
    </submittedName>
</protein>
<dbReference type="Proteomes" id="UP001201273">
    <property type="component" value="Unassembled WGS sequence"/>
</dbReference>
<dbReference type="InterPro" id="IPR000873">
    <property type="entry name" value="AMP-dep_synth/lig_dom"/>
</dbReference>
<dbReference type="EMBL" id="JAIMJA010000034">
    <property type="protein sequence ID" value="MCE2597150.1"/>
    <property type="molecule type" value="Genomic_DNA"/>
</dbReference>
<evidence type="ECO:0000313" key="2">
    <source>
        <dbReference type="EMBL" id="MCE2597150.1"/>
    </source>
</evidence>
<accession>A0ABS8WFV2</accession>
<evidence type="ECO:0000259" key="1">
    <source>
        <dbReference type="Pfam" id="PF00501"/>
    </source>
</evidence>
<sequence length="581" mass="64118">MNLSVVTKTQKNSQEDLVIHTNIANHLTEMASQQPHALAIAIQTHSFFGRVAHYTELNFVQLEDEANLCAWALHHKGVNAGDKVVLMVSPSVDFFALTFALFRLGAIPIFVDPGMGIKNLKQCFEEAKPDVFIGIDKAHVARVLFGWGKKTLRLNITVGQLGYCSRLSKLKQKVKQDLAFESVTLKPNAMAAILFTSGSTGVPKGVVYSHSMFNAQISALKHDYEITPGERDLATFPLFALFGPALGMASIIPNMDASNPIKAQPEYIFAAIERYKCTNLFANPALMDVLGRAATQNNLKLSTLKRVISAGAPATPASIARFEQLLNETTQVWTSYGATESLPVSKIGSHELLSDTQHSTDQGGGICVGFPVADIDIKIIKISDLEVERMGLVQLAEPGEIGEICVKGPVVSPRYFEREQATALAKIQDEIQGGFYHRMGDVGYLDSLGRLWMCGRKGHRVTLAKTELYTLCCERIFNLHPLVNRTALVGVTCDGVKRPVLCVELKKNATTAEDNEILFRELALIGMQHSHTKLIKDFFVHPNFPVDVRHNAKIFREKLAVWAQQQTDQKPLVSINQVNKQ</sequence>
<dbReference type="InterPro" id="IPR050237">
    <property type="entry name" value="ATP-dep_AMP-bd_enzyme"/>
</dbReference>
<keyword evidence="3" id="KW-1185">Reference proteome</keyword>
<name>A0ABS8WFV2_9GAMM</name>
<dbReference type="InterPro" id="IPR042099">
    <property type="entry name" value="ANL_N_sf"/>
</dbReference>
<dbReference type="Pfam" id="PF00501">
    <property type="entry name" value="AMP-binding"/>
    <property type="match status" value="1"/>
</dbReference>
<gene>
    <name evidence="2" type="ORF">K6Y31_20460</name>
</gene>
<proteinExistence type="predicted"/>
<dbReference type="NCBIfam" id="NF006754">
    <property type="entry name" value="PRK09274.1"/>
    <property type="match status" value="1"/>
</dbReference>
<feature type="domain" description="AMP-dependent synthetase/ligase" evidence="1">
    <location>
        <begin position="31"/>
        <end position="416"/>
    </location>
</feature>
<dbReference type="RefSeq" id="WP_427901922.1">
    <property type="nucleotide sequence ID" value="NZ_JAIMJA010000034.1"/>
</dbReference>
<comment type="caution">
    <text evidence="2">The sequence shown here is derived from an EMBL/GenBank/DDBJ whole genome shotgun (WGS) entry which is preliminary data.</text>
</comment>
<reference evidence="2 3" key="1">
    <citation type="journal article" date="2022" name="Environ. Microbiol. Rep.">
        <title>Eco-phylogenetic analyses reveal divergent evolution of vitamin B12 metabolism in the marine bacterial family 'Psychromonadaceae'.</title>
        <authorList>
            <person name="Jin X."/>
            <person name="Yang Y."/>
            <person name="Cao H."/>
            <person name="Gao B."/>
            <person name="Zhao Z."/>
        </authorList>
    </citation>
    <scope>NUCLEOTIDE SEQUENCE [LARGE SCALE GENOMIC DNA]</scope>
    <source>
        <strain evidence="2 3">MKS20</strain>
    </source>
</reference>
<dbReference type="PROSITE" id="PS00455">
    <property type="entry name" value="AMP_BINDING"/>
    <property type="match status" value="1"/>
</dbReference>
<evidence type="ECO:0000313" key="3">
    <source>
        <dbReference type="Proteomes" id="UP001201273"/>
    </source>
</evidence>
<dbReference type="PANTHER" id="PTHR43767">
    <property type="entry name" value="LONG-CHAIN-FATTY-ACID--COA LIGASE"/>
    <property type="match status" value="1"/>
</dbReference>
<dbReference type="Gene3D" id="3.40.50.12780">
    <property type="entry name" value="N-terminal domain of ligase-like"/>
    <property type="match status" value="1"/>
</dbReference>
<dbReference type="SUPFAM" id="SSF56801">
    <property type="entry name" value="Acetyl-CoA synthetase-like"/>
    <property type="match status" value="1"/>
</dbReference>
<dbReference type="PANTHER" id="PTHR43767:SF1">
    <property type="entry name" value="NONRIBOSOMAL PEPTIDE SYNTHASE PES1 (EUROFUNG)-RELATED"/>
    <property type="match status" value="1"/>
</dbReference>
<organism evidence="2 3">
    <name type="scientific">Motilimonas cestriensis</name>
    <dbReference type="NCBI Taxonomy" id="2742685"/>
    <lineage>
        <taxon>Bacteria</taxon>
        <taxon>Pseudomonadati</taxon>
        <taxon>Pseudomonadota</taxon>
        <taxon>Gammaproteobacteria</taxon>
        <taxon>Alteromonadales</taxon>
        <taxon>Alteromonadales genera incertae sedis</taxon>
        <taxon>Motilimonas</taxon>
    </lineage>
</organism>
<dbReference type="InterPro" id="IPR020845">
    <property type="entry name" value="AMP-binding_CS"/>
</dbReference>